<dbReference type="EMBL" id="BPRC01000003">
    <property type="protein sequence ID" value="GJE64178.1"/>
    <property type="molecule type" value="Genomic_DNA"/>
</dbReference>
<gene>
    <name evidence="1" type="ORF">LNAOJCKE_1378</name>
</gene>
<reference evidence="1" key="2">
    <citation type="submission" date="2021-08" db="EMBL/GenBank/DDBJ databases">
        <authorList>
            <person name="Tani A."/>
            <person name="Ola A."/>
            <person name="Ogura Y."/>
            <person name="Katsura K."/>
            <person name="Hayashi T."/>
        </authorList>
    </citation>
    <scope>NUCLEOTIDE SEQUENCE</scope>
    <source>
        <strain evidence="1">NBRC 15686</strain>
    </source>
</reference>
<protein>
    <submittedName>
        <fullName evidence="1">Uncharacterized protein</fullName>
    </submittedName>
</protein>
<accession>A0ABQ4UCI3</accession>
<organism evidence="1 2">
    <name type="scientific">Methylorubrum aminovorans</name>
    <dbReference type="NCBI Taxonomy" id="269069"/>
    <lineage>
        <taxon>Bacteria</taxon>
        <taxon>Pseudomonadati</taxon>
        <taxon>Pseudomonadota</taxon>
        <taxon>Alphaproteobacteria</taxon>
        <taxon>Hyphomicrobiales</taxon>
        <taxon>Methylobacteriaceae</taxon>
        <taxon>Methylorubrum</taxon>
    </lineage>
</organism>
<keyword evidence="2" id="KW-1185">Reference proteome</keyword>
<comment type="caution">
    <text evidence="1">The sequence shown here is derived from an EMBL/GenBank/DDBJ whole genome shotgun (WGS) entry which is preliminary data.</text>
</comment>
<name>A0ABQ4UCI3_9HYPH</name>
<evidence type="ECO:0000313" key="2">
    <source>
        <dbReference type="Proteomes" id="UP001055039"/>
    </source>
</evidence>
<proteinExistence type="predicted"/>
<reference evidence="1" key="1">
    <citation type="journal article" date="2021" name="Front. Microbiol.">
        <title>Comprehensive Comparative Genomics and Phenotyping of Methylobacterium Species.</title>
        <authorList>
            <person name="Alessa O."/>
            <person name="Ogura Y."/>
            <person name="Fujitani Y."/>
            <person name="Takami H."/>
            <person name="Hayashi T."/>
            <person name="Sahin N."/>
            <person name="Tani A."/>
        </authorList>
    </citation>
    <scope>NUCLEOTIDE SEQUENCE</scope>
    <source>
        <strain evidence="1">NBRC 15686</strain>
    </source>
</reference>
<evidence type="ECO:0000313" key="1">
    <source>
        <dbReference type="EMBL" id="GJE64178.1"/>
    </source>
</evidence>
<dbReference type="Proteomes" id="UP001055039">
    <property type="component" value="Unassembled WGS sequence"/>
</dbReference>
<sequence>MNAHAVDIRNAVADDPAQTCQFIPGPLQLSGWPLAYLG</sequence>